<accession>A0A5Q0UFZ5</accession>
<proteinExistence type="predicted"/>
<protein>
    <submittedName>
        <fullName evidence="2">Uncharacterized protein</fullName>
    </submittedName>
</protein>
<name>A0A5Q0UFZ5_9ARCH</name>
<feature type="region of interest" description="Disordered" evidence="1">
    <location>
        <begin position="154"/>
        <end position="182"/>
    </location>
</feature>
<sequence>MKRIILTSALILFVFSASSVVGGPEPGEGEMAITNEGSSASGSTAVGPNGTSYSTFFSVVNRSSTLSELGANNMTGVIDSGFEEDKLSFTGIVETPTPCYSLNHSVTEVGDGEYQFQVNSEEENGTCTQVLAYHKYNASFQTDSPSKVEVFHGNNSTETLTHPDYDTSGPDPKPQPENNKNPISAFINWFKGLFSNEPEQVTYQGDELEGHKIEVEPK</sequence>
<dbReference type="KEGG" id="ncon:LC1Nh_0624"/>
<dbReference type="EMBL" id="CP040089">
    <property type="protein sequence ID" value="QGA80517.1"/>
    <property type="molecule type" value="Genomic_DNA"/>
</dbReference>
<feature type="region of interest" description="Disordered" evidence="1">
    <location>
        <begin position="26"/>
        <end position="46"/>
    </location>
</feature>
<keyword evidence="3" id="KW-1185">Reference proteome</keyword>
<evidence type="ECO:0000313" key="2">
    <source>
        <dbReference type="EMBL" id="QGA80517.1"/>
    </source>
</evidence>
<organism evidence="2 3">
    <name type="scientific">Candidatus Nanohalobium constans</name>
    <dbReference type="NCBI Taxonomy" id="2565781"/>
    <lineage>
        <taxon>Archaea</taxon>
        <taxon>Candidatus Nanohalarchaeota</taxon>
        <taxon>Candidatus Nanohalobia</taxon>
        <taxon>Candidatus Nanohalobiales</taxon>
        <taxon>Candidatus Nanohalobiaceae</taxon>
        <taxon>Candidatus Nanohalobium</taxon>
    </lineage>
</organism>
<dbReference type="GeneID" id="42365009"/>
<evidence type="ECO:0000313" key="3">
    <source>
        <dbReference type="Proteomes" id="UP000377803"/>
    </source>
</evidence>
<evidence type="ECO:0000256" key="1">
    <source>
        <dbReference type="SAM" id="MobiDB-lite"/>
    </source>
</evidence>
<gene>
    <name evidence="2" type="ORF">LC1Nh_0624</name>
</gene>
<reference evidence="3" key="1">
    <citation type="submission" date="2019-05" db="EMBL/GenBank/DDBJ databases">
        <title>Candidatus Nanohalobium constans, a novel model system to study the DPANN nano-sized archaea: genomic and physiological characterization of a nanoarchaeon co-cultured with its chitinotrophic host.</title>
        <authorList>
            <person name="La Cono V."/>
            <person name="Arcadi E."/>
            <person name="Crisafi F."/>
            <person name="Denaro R."/>
            <person name="La Spada G."/>
            <person name="Messina E."/>
            <person name="Smedile F."/>
            <person name="Toshchakov S.V."/>
            <person name="Shevchenko M.A."/>
            <person name="Golyshin P.N."/>
            <person name="Golyshina O.V."/>
            <person name="Ferrer M."/>
            <person name="Rohde M."/>
            <person name="Mushegian A."/>
            <person name="Sorokin D.Y."/>
            <person name="Giuliano L."/>
            <person name="Yakimov M.M."/>
        </authorList>
    </citation>
    <scope>NUCLEOTIDE SEQUENCE [LARGE SCALE GENOMIC DNA]</scope>
    <source>
        <strain evidence="3">LC1Nh</strain>
    </source>
</reference>
<dbReference type="Proteomes" id="UP000377803">
    <property type="component" value="Chromosome"/>
</dbReference>
<feature type="compositionally biased region" description="Polar residues" evidence="1">
    <location>
        <begin position="35"/>
        <end position="46"/>
    </location>
</feature>
<dbReference type="AlphaFoldDB" id="A0A5Q0UFZ5"/>
<dbReference type="RefSeq" id="WP_153550256.1">
    <property type="nucleotide sequence ID" value="NZ_CP040089.1"/>
</dbReference>